<gene>
    <name evidence="2" type="ORF">SAMN05444354_13238</name>
</gene>
<dbReference type="AlphaFoldDB" id="A0A1H8E9A2"/>
<reference evidence="3" key="1">
    <citation type="submission" date="2016-10" db="EMBL/GenBank/DDBJ databases">
        <authorList>
            <person name="Varghese N."/>
            <person name="Submissions S."/>
        </authorList>
    </citation>
    <scope>NUCLEOTIDE SEQUENCE [LARGE SCALE GENOMIC DNA]</scope>
    <source>
        <strain evidence="3">DSM 17044</strain>
    </source>
</reference>
<accession>A0A1H8E9A2</accession>
<keyword evidence="3" id="KW-1185">Reference proteome</keyword>
<name>A0A1H8E9A2_STIAU</name>
<evidence type="ECO:0000313" key="3">
    <source>
        <dbReference type="Proteomes" id="UP000182719"/>
    </source>
</evidence>
<dbReference type="Proteomes" id="UP000182719">
    <property type="component" value="Unassembled WGS sequence"/>
</dbReference>
<protein>
    <submittedName>
        <fullName evidence="2">Uncharacterized protein</fullName>
    </submittedName>
</protein>
<evidence type="ECO:0000256" key="1">
    <source>
        <dbReference type="SAM" id="MobiDB-lite"/>
    </source>
</evidence>
<sequence>MLPLLLTLVLSGTNPPPVEAWAQKACPAPKKEPDSNVEFKAALEARATCLKKAMNKSIDRVLLPLKKKDPPAFKQWMGLQADYNRWVADACAAIEEANWVDVSTGERAMGTGYGGTEQECLQRQYAWRGFYADAWARGDWKAIAAAQDAYAQQAPKRVDVLSQYQKKTQAAAAQAPAQVPPSDTPSQQLSRDDWKDYNGRLERAASGPQALAERQCALVPKADAACAGSFRASLTAQLDFTDALGATGSP</sequence>
<feature type="region of interest" description="Disordered" evidence="1">
    <location>
        <begin position="171"/>
        <end position="192"/>
    </location>
</feature>
<evidence type="ECO:0000313" key="2">
    <source>
        <dbReference type="EMBL" id="SEN15970.1"/>
    </source>
</evidence>
<proteinExistence type="predicted"/>
<organism evidence="2 3">
    <name type="scientific">Stigmatella aurantiaca</name>
    <dbReference type="NCBI Taxonomy" id="41"/>
    <lineage>
        <taxon>Bacteria</taxon>
        <taxon>Pseudomonadati</taxon>
        <taxon>Myxococcota</taxon>
        <taxon>Myxococcia</taxon>
        <taxon>Myxococcales</taxon>
        <taxon>Cystobacterineae</taxon>
        <taxon>Archangiaceae</taxon>
        <taxon>Stigmatella</taxon>
    </lineage>
</organism>
<dbReference type="EMBL" id="FOAP01000032">
    <property type="protein sequence ID" value="SEN15970.1"/>
    <property type="molecule type" value="Genomic_DNA"/>
</dbReference>
<dbReference type="RefSeq" id="WP_075011090.1">
    <property type="nucleotide sequence ID" value="NZ_FOAP01000032.1"/>
</dbReference>
<dbReference type="OrthoDB" id="5524599at2"/>